<dbReference type="PROSITE" id="PS51318">
    <property type="entry name" value="TAT"/>
    <property type="match status" value="1"/>
</dbReference>
<evidence type="ECO:0000256" key="2">
    <source>
        <dbReference type="SAM" id="SignalP"/>
    </source>
</evidence>
<reference evidence="4 5" key="1">
    <citation type="submission" date="2020-08" db="EMBL/GenBank/DDBJ databases">
        <title>Sequencing the genomes of 1000 actinobacteria strains.</title>
        <authorList>
            <person name="Klenk H.-P."/>
        </authorList>
    </citation>
    <scope>NUCLEOTIDE SEQUENCE [LARGE SCALE GENOMIC DNA]</scope>
    <source>
        <strain evidence="4 5">DSM 11053</strain>
    </source>
</reference>
<evidence type="ECO:0000313" key="5">
    <source>
        <dbReference type="Proteomes" id="UP000565572"/>
    </source>
</evidence>
<feature type="chain" id="PRO_5031512922" description="DUF7507 domain-containing protein" evidence="2">
    <location>
        <begin position="41"/>
        <end position="640"/>
    </location>
</feature>
<dbReference type="AlphaFoldDB" id="A0A7W5JYM4"/>
<name>A0A7W5JYM4_9ACTN</name>
<feature type="region of interest" description="Disordered" evidence="1">
    <location>
        <begin position="517"/>
        <end position="537"/>
    </location>
</feature>
<gene>
    <name evidence="4" type="ORF">FHX39_003680</name>
</gene>
<dbReference type="EMBL" id="JACHZG010000002">
    <property type="protein sequence ID" value="MBB3328695.1"/>
    <property type="molecule type" value="Genomic_DNA"/>
</dbReference>
<feature type="domain" description="DUF7507" evidence="3">
    <location>
        <begin position="402"/>
        <end position="499"/>
    </location>
</feature>
<dbReference type="Pfam" id="PF24346">
    <property type="entry name" value="DUF7507"/>
    <property type="match status" value="2"/>
</dbReference>
<dbReference type="Pfam" id="PF17963">
    <property type="entry name" value="Big_9"/>
    <property type="match status" value="2"/>
</dbReference>
<evidence type="ECO:0000313" key="4">
    <source>
        <dbReference type="EMBL" id="MBB3328695.1"/>
    </source>
</evidence>
<organism evidence="4 5">
    <name type="scientific">Microlunatus antarcticus</name>
    <dbReference type="NCBI Taxonomy" id="53388"/>
    <lineage>
        <taxon>Bacteria</taxon>
        <taxon>Bacillati</taxon>
        <taxon>Actinomycetota</taxon>
        <taxon>Actinomycetes</taxon>
        <taxon>Propionibacteriales</taxon>
        <taxon>Propionibacteriaceae</taxon>
        <taxon>Microlunatus</taxon>
    </lineage>
</organism>
<dbReference type="InterPro" id="IPR006311">
    <property type="entry name" value="TAT_signal"/>
</dbReference>
<evidence type="ECO:0000259" key="3">
    <source>
        <dbReference type="Pfam" id="PF24346"/>
    </source>
</evidence>
<keyword evidence="5" id="KW-1185">Reference proteome</keyword>
<evidence type="ECO:0000256" key="1">
    <source>
        <dbReference type="SAM" id="MobiDB-lite"/>
    </source>
</evidence>
<dbReference type="Proteomes" id="UP000565572">
    <property type="component" value="Unassembled WGS sequence"/>
</dbReference>
<feature type="signal peptide" evidence="2">
    <location>
        <begin position="1"/>
        <end position="40"/>
    </location>
</feature>
<dbReference type="InterPro" id="IPR047589">
    <property type="entry name" value="DUF11_rpt"/>
</dbReference>
<protein>
    <recommendedName>
        <fullName evidence="3">DUF7507 domain-containing protein</fullName>
    </recommendedName>
</protein>
<proteinExistence type="predicted"/>
<dbReference type="NCBIfam" id="TIGR01451">
    <property type="entry name" value="B_ant_repeat"/>
    <property type="match status" value="1"/>
</dbReference>
<dbReference type="InterPro" id="IPR055354">
    <property type="entry name" value="DUF7507"/>
</dbReference>
<accession>A0A7W5JYM4</accession>
<sequence>MSALAGTPVRRRARRRLLGALTALAIVLALQLGRPPAASAAETGPTAVDDSAVLALGSPQIVLPGSHDDVAGSAFIQPSLTAFPTDQLASLPPGSSVTYYRIVDAGFGTWSIGDADGRITFRPTGVTGTRTVRYRVVDGNERTDEGTATVTVSAVAGARSDVVATVEGASATVDVLANDVPSRDADGSPGAVDRTSVRWLESETSPGIVSRDGLVVTVPGVGVFTIGATTGLVTFVPEAGYVTPDDGTLTYTAQDTTRASDARVVHHEISSTVRWRVTTAARVAVAEKAGPDLFFHVGDLLTFTTTITNAGTSPLAGLRLTHSFGSRLSADACAPVALGGTLPAGSSTTCTTTTRAKQGDIDSEEARVSDVVVATGTSRAGGSPVTVRAQNGAFTATRITQRLTMTATTNRTSVSAAGQQLAYALVVRNNGNRSVRDLVVSSSTADVPALVCAPVPLGGTLGDNRTTTCRATRTVRATDLQYAGLDAVVKVRAVPVSGAHRTAVSTGLVVRTPVDSRGVTVSPVPPAPAPTAAPDTVSTTVGQPVVVDVLADDRPGSPDVPLVGSSVRLRTTTALPPGSVLYGDAKTLTVPGRGVLLVSGTGQITFVPLGASTGPVPTIGYQVADAGGRTARSTLDVTVR</sequence>
<keyword evidence="2" id="KW-0732">Signal</keyword>
<comment type="caution">
    <text evidence="4">The sequence shown here is derived from an EMBL/GenBank/DDBJ whole genome shotgun (WGS) entry which is preliminary data.</text>
</comment>
<dbReference type="RefSeq" id="WP_183341821.1">
    <property type="nucleotide sequence ID" value="NZ_JACHZG010000002.1"/>
</dbReference>
<feature type="domain" description="DUF7507" evidence="3">
    <location>
        <begin position="283"/>
        <end position="385"/>
    </location>
</feature>